<dbReference type="Pfam" id="PF11611">
    <property type="entry name" value="DUF4352"/>
    <property type="match status" value="1"/>
</dbReference>
<evidence type="ECO:0000256" key="1">
    <source>
        <dbReference type="ARBA" id="ARBA00022729"/>
    </source>
</evidence>
<evidence type="ECO:0000313" key="7">
    <source>
        <dbReference type="Proteomes" id="UP000093694"/>
    </source>
</evidence>
<dbReference type="Proteomes" id="UP000077384">
    <property type="component" value="Unassembled WGS sequence"/>
</dbReference>
<keyword evidence="1" id="KW-0732">Signal</keyword>
<feature type="domain" description="DUF4352" evidence="3">
    <location>
        <begin position="64"/>
        <end position="183"/>
    </location>
</feature>
<feature type="compositionally biased region" description="Basic and acidic residues" evidence="2">
    <location>
        <begin position="53"/>
        <end position="67"/>
    </location>
</feature>
<name>A0A162LC71_9CLOT</name>
<evidence type="ECO:0000313" key="5">
    <source>
        <dbReference type="EMBL" id="OBR96644.1"/>
    </source>
</evidence>
<sequence length="205" mass="22916">MKKRIIMEAVGAILIFIVGYFIGDATAINRVNKTINTKVSSQTSQKSTSQDNTEPKEEQKQKMYKLGEEGTSGNWSIKVLEAQEASTIQSGDGSDNKTTQQKFIIIKLQMTNISQAAVQYSDDEFALVNTKDKKQYEINGDDSLTANQVETIYRKNSNFFLGIDSLNPSTPKQTYLVFEVPKNFDLQNAVLVHMSNSKATGFHLK</sequence>
<gene>
    <name evidence="5" type="ORF">CLCOS_08060</name>
    <name evidence="4" type="ORF">WX73_03652</name>
</gene>
<protein>
    <submittedName>
        <fullName evidence="4">Telomeric repeat-binding factor 2</fullName>
    </submittedName>
</protein>
<feature type="region of interest" description="Disordered" evidence="2">
    <location>
        <begin position="37"/>
        <end position="67"/>
    </location>
</feature>
<dbReference type="AlphaFoldDB" id="A0A162LC71"/>
<proteinExistence type="predicted"/>
<reference evidence="4 6" key="1">
    <citation type="journal article" date="2015" name="Biotechnol. Bioeng.">
        <title>Genome sequence and phenotypic characterization of Caulobacter segnis.</title>
        <authorList>
            <person name="Patel S."/>
            <person name="Fletcher B."/>
            <person name="Scott D.C."/>
            <person name="Ely B."/>
        </authorList>
    </citation>
    <scope>NUCLEOTIDE SEQUENCE [LARGE SCALE GENOMIC DNA]</scope>
    <source>
        <strain evidence="4 6">PS02</strain>
    </source>
</reference>
<reference evidence="5 7" key="2">
    <citation type="journal article" date="2016" name="Front. Microbiol.">
        <title>Industrial Acetogenic Biocatalysts: A Comparative Metabolic and Genomic Analysis.</title>
        <authorList>
            <person name="Bengelsdorf F."/>
            <person name="Poehlein A."/>
            <person name="Sonja S."/>
            <person name="Erz C."/>
            <person name="Hummel T."/>
            <person name="Hoffmeister S."/>
            <person name="Daniel R."/>
            <person name="Durre P."/>
        </authorList>
    </citation>
    <scope>NUCLEOTIDE SEQUENCE [LARGE SCALE GENOMIC DNA]</scope>
    <source>
        <strain evidence="5 7">PTA-10522</strain>
    </source>
</reference>
<feature type="compositionally biased region" description="Low complexity" evidence="2">
    <location>
        <begin position="37"/>
        <end position="50"/>
    </location>
</feature>
<keyword evidence="7" id="KW-1185">Reference proteome</keyword>
<evidence type="ECO:0000313" key="6">
    <source>
        <dbReference type="Proteomes" id="UP000077384"/>
    </source>
</evidence>
<accession>A0A162LC71</accession>
<dbReference type="Proteomes" id="UP000093694">
    <property type="component" value="Unassembled WGS sequence"/>
</dbReference>
<organism evidence="4 6">
    <name type="scientific">Clostridium coskatii</name>
    <dbReference type="NCBI Taxonomy" id="1705578"/>
    <lineage>
        <taxon>Bacteria</taxon>
        <taxon>Bacillati</taxon>
        <taxon>Bacillota</taxon>
        <taxon>Clostridia</taxon>
        <taxon>Eubacteriales</taxon>
        <taxon>Clostridiaceae</taxon>
        <taxon>Clostridium</taxon>
    </lineage>
</organism>
<evidence type="ECO:0000313" key="4">
    <source>
        <dbReference type="EMBL" id="OAA94082.1"/>
    </source>
</evidence>
<evidence type="ECO:0000259" key="3">
    <source>
        <dbReference type="Pfam" id="PF11611"/>
    </source>
</evidence>
<comment type="caution">
    <text evidence="4">The sequence shown here is derived from an EMBL/GenBank/DDBJ whole genome shotgun (WGS) entry which is preliminary data.</text>
</comment>
<dbReference type="Gene3D" id="2.60.40.1240">
    <property type="match status" value="1"/>
</dbReference>
<dbReference type="InterPro" id="IPR029051">
    <property type="entry name" value="DUF4352"/>
</dbReference>
<dbReference type="InterPro" id="IPR029050">
    <property type="entry name" value="Immunoprotect_excell_Ig-like"/>
</dbReference>
<dbReference type="RefSeq" id="WP_082853500.1">
    <property type="nucleotide sequence ID" value="NZ_LITQ01000008.1"/>
</dbReference>
<dbReference type="PATRIC" id="fig|1705578.3.peg.3645"/>
<dbReference type="EMBL" id="LROR01000032">
    <property type="protein sequence ID" value="OBR96644.1"/>
    <property type="molecule type" value="Genomic_DNA"/>
</dbReference>
<evidence type="ECO:0000256" key="2">
    <source>
        <dbReference type="SAM" id="MobiDB-lite"/>
    </source>
</evidence>
<dbReference type="EMBL" id="LITQ01000008">
    <property type="protein sequence ID" value="OAA94082.1"/>
    <property type="molecule type" value="Genomic_DNA"/>
</dbReference>